<protein>
    <submittedName>
        <fullName evidence="1">Uncharacterized protein</fullName>
    </submittedName>
</protein>
<dbReference type="Proteomes" id="UP001629392">
    <property type="component" value="Unassembled WGS sequence"/>
</dbReference>
<evidence type="ECO:0000313" key="2">
    <source>
        <dbReference type="Proteomes" id="UP001629392"/>
    </source>
</evidence>
<sequence>MELSDTATMFASRLIMKDGTETHSSSNNFMFKRFPWFGTQCNSEIHPMMAYATNAPARAIELRFFRA</sequence>
<comment type="caution">
    <text evidence="1">The sequence shown here is derived from an EMBL/GenBank/DDBJ whole genome shotgun (WGS) entry which is preliminary data.</text>
</comment>
<gene>
    <name evidence="1" type="ORF">PQQ73_29285</name>
</gene>
<dbReference type="EMBL" id="JAQQCL010000029">
    <property type="protein sequence ID" value="MFM0720415.1"/>
    <property type="molecule type" value="Genomic_DNA"/>
</dbReference>
<evidence type="ECO:0000313" key="1">
    <source>
        <dbReference type="EMBL" id="MFM0720415.1"/>
    </source>
</evidence>
<dbReference type="RefSeq" id="WP_408156452.1">
    <property type="nucleotide sequence ID" value="NZ_JAQQCL010000029.1"/>
</dbReference>
<proteinExistence type="predicted"/>
<name>A0ABW9ENU9_9BURK</name>
<keyword evidence="2" id="KW-1185">Reference proteome</keyword>
<accession>A0ABW9ENU9</accession>
<organism evidence="1 2">
    <name type="scientific">Paraburkholderia strydomiana</name>
    <dbReference type="NCBI Taxonomy" id="1245417"/>
    <lineage>
        <taxon>Bacteria</taxon>
        <taxon>Pseudomonadati</taxon>
        <taxon>Pseudomonadota</taxon>
        <taxon>Betaproteobacteria</taxon>
        <taxon>Burkholderiales</taxon>
        <taxon>Burkholderiaceae</taxon>
        <taxon>Paraburkholderia</taxon>
    </lineage>
</organism>
<reference evidence="1 2" key="1">
    <citation type="journal article" date="2024" name="Chem. Sci.">
        <title>Discovery of megapolipeptins by genome mining of a Burkholderiales bacteria collection.</title>
        <authorList>
            <person name="Paulo B.S."/>
            <person name="Recchia M.J.J."/>
            <person name="Lee S."/>
            <person name="Fergusson C.H."/>
            <person name="Romanowski S.B."/>
            <person name="Hernandez A."/>
            <person name="Krull N."/>
            <person name="Liu D.Y."/>
            <person name="Cavanagh H."/>
            <person name="Bos A."/>
            <person name="Gray C.A."/>
            <person name="Murphy B.T."/>
            <person name="Linington R.G."/>
            <person name="Eustaquio A.S."/>
        </authorList>
    </citation>
    <scope>NUCLEOTIDE SEQUENCE [LARGE SCALE GENOMIC DNA]</scope>
    <source>
        <strain evidence="1 2">RL17-350-BIC-E</strain>
    </source>
</reference>